<dbReference type="AlphaFoldDB" id="A0A5P8WHN9"/>
<evidence type="ECO:0000313" key="2">
    <source>
        <dbReference type="Proteomes" id="UP000326678"/>
    </source>
</evidence>
<reference evidence="1 2" key="1">
    <citation type="submission" date="2019-10" db="EMBL/GenBank/DDBJ databases">
        <title>Genomic and transcriptomic insights into the perfect genentic adaptation of a filamentous nitrogen-fixing cyanobacterium to rice fields.</title>
        <authorList>
            <person name="Chen Z."/>
        </authorList>
    </citation>
    <scope>NUCLEOTIDE SEQUENCE [LARGE SCALE GENOMIC DNA]</scope>
    <source>
        <strain evidence="1">CCNUC1</strain>
    </source>
</reference>
<dbReference type="KEGG" id="nsh:GXM_09456"/>
<proteinExistence type="predicted"/>
<evidence type="ECO:0000313" key="1">
    <source>
        <dbReference type="EMBL" id="QFS51962.1"/>
    </source>
</evidence>
<sequence>MIEQHQNLSYSILSMMIDEYFQTLATFPPCNLQQKVITKLLQHQDILIRAPTG</sequence>
<gene>
    <name evidence="1" type="ORF">GXM_09456</name>
</gene>
<name>A0A5P8WHN9_9NOSO</name>
<dbReference type="EMBL" id="CP045227">
    <property type="protein sequence ID" value="QFS51962.1"/>
    <property type="molecule type" value="Genomic_DNA"/>
</dbReference>
<accession>A0A5P8WHN9</accession>
<keyword evidence="2" id="KW-1185">Reference proteome</keyword>
<organism evidence="1 2">
    <name type="scientific">Nostoc sphaeroides CCNUC1</name>
    <dbReference type="NCBI Taxonomy" id="2653204"/>
    <lineage>
        <taxon>Bacteria</taxon>
        <taxon>Bacillati</taxon>
        <taxon>Cyanobacteriota</taxon>
        <taxon>Cyanophyceae</taxon>
        <taxon>Nostocales</taxon>
        <taxon>Nostocaceae</taxon>
        <taxon>Nostoc</taxon>
    </lineage>
</organism>
<protein>
    <submittedName>
        <fullName evidence="1">Uncharacterized protein</fullName>
    </submittedName>
</protein>
<dbReference type="Proteomes" id="UP000326678">
    <property type="component" value="Chromosome Gxm2"/>
</dbReference>